<dbReference type="Gramene" id="CDY45823">
    <property type="protein sequence ID" value="CDY45823"/>
    <property type="gene ID" value="GSBRNA2T00082764001"/>
</dbReference>
<dbReference type="AlphaFoldDB" id="A0A078I9K5"/>
<name>A0A078I9K5_BRANA</name>
<dbReference type="Proteomes" id="UP001295469">
    <property type="component" value="Chromosome C03"/>
</dbReference>
<proteinExistence type="predicted"/>
<dbReference type="EMBL" id="HG994367">
    <property type="protein sequence ID" value="CAF1699567.1"/>
    <property type="molecule type" value="Genomic_DNA"/>
</dbReference>
<reference evidence="2 3" key="1">
    <citation type="journal article" date="2014" name="Science">
        <title>Plant genetics. Early allopolyploid evolution in the post-Neolithic Brassica napus oilseed genome.</title>
        <authorList>
            <person name="Chalhoub B."/>
            <person name="Denoeud F."/>
            <person name="Liu S."/>
            <person name="Parkin I.A."/>
            <person name="Tang H."/>
            <person name="Wang X."/>
            <person name="Chiquet J."/>
            <person name="Belcram H."/>
            <person name="Tong C."/>
            <person name="Samans B."/>
            <person name="Correa M."/>
            <person name="Da Silva C."/>
            <person name="Just J."/>
            <person name="Falentin C."/>
            <person name="Koh C.S."/>
            <person name="Le Clainche I."/>
            <person name="Bernard M."/>
            <person name="Bento P."/>
            <person name="Noel B."/>
            <person name="Labadie K."/>
            <person name="Alberti A."/>
            <person name="Charles M."/>
            <person name="Arnaud D."/>
            <person name="Guo H."/>
            <person name="Daviaud C."/>
            <person name="Alamery S."/>
            <person name="Jabbari K."/>
            <person name="Zhao M."/>
            <person name="Edger P.P."/>
            <person name="Chelaifa H."/>
            <person name="Tack D."/>
            <person name="Lassalle G."/>
            <person name="Mestiri I."/>
            <person name="Schnel N."/>
            <person name="Le Paslier M.C."/>
            <person name="Fan G."/>
            <person name="Renault V."/>
            <person name="Bayer P.E."/>
            <person name="Golicz A.A."/>
            <person name="Manoli S."/>
            <person name="Lee T.H."/>
            <person name="Thi V.H."/>
            <person name="Chalabi S."/>
            <person name="Hu Q."/>
            <person name="Fan C."/>
            <person name="Tollenaere R."/>
            <person name="Lu Y."/>
            <person name="Battail C."/>
            <person name="Shen J."/>
            <person name="Sidebottom C.H."/>
            <person name="Wang X."/>
            <person name="Canaguier A."/>
            <person name="Chauveau A."/>
            <person name="Berard A."/>
            <person name="Deniot G."/>
            <person name="Guan M."/>
            <person name="Liu Z."/>
            <person name="Sun F."/>
            <person name="Lim Y.P."/>
            <person name="Lyons E."/>
            <person name="Town C.D."/>
            <person name="Bancroft I."/>
            <person name="Wang X."/>
            <person name="Meng J."/>
            <person name="Ma J."/>
            <person name="Pires J.C."/>
            <person name="King G.J."/>
            <person name="Brunel D."/>
            <person name="Delourme R."/>
            <person name="Renard M."/>
            <person name="Aury J.M."/>
            <person name="Adams K.L."/>
            <person name="Batley J."/>
            <person name="Snowdon R.J."/>
            <person name="Tost J."/>
            <person name="Edwards D."/>
            <person name="Zhou Y."/>
            <person name="Hua W."/>
            <person name="Sharpe A.G."/>
            <person name="Paterson A.H."/>
            <person name="Guan C."/>
            <person name="Wincker P."/>
        </authorList>
    </citation>
    <scope>NUCLEOTIDE SEQUENCE [LARGE SCALE GENOMIC DNA]</scope>
    <source>
        <strain evidence="3">cv. Darmor-bzh</strain>
    </source>
</reference>
<organism evidence="2 3">
    <name type="scientific">Brassica napus</name>
    <name type="common">Rape</name>
    <dbReference type="NCBI Taxonomy" id="3708"/>
    <lineage>
        <taxon>Eukaryota</taxon>
        <taxon>Viridiplantae</taxon>
        <taxon>Streptophyta</taxon>
        <taxon>Embryophyta</taxon>
        <taxon>Tracheophyta</taxon>
        <taxon>Spermatophyta</taxon>
        <taxon>Magnoliopsida</taxon>
        <taxon>eudicotyledons</taxon>
        <taxon>Gunneridae</taxon>
        <taxon>Pentapetalae</taxon>
        <taxon>rosids</taxon>
        <taxon>malvids</taxon>
        <taxon>Brassicales</taxon>
        <taxon>Brassicaceae</taxon>
        <taxon>Brassiceae</taxon>
        <taxon>Brassica</taxon>
    </lineage>
</organism>
<reference evidence="2" key="2">
    <citation type="submission" date="2014-06" db="EMBL/GenBank/DDBJ databases">
        <authorList>
            <person name="Genoscope - CEA"/>
        </authorList>
    </citation>
    <scope>NUCLEOTIDE SEQUENCE</scope>
</reference>
<accession>A0A078I9K5</accession>
<reference evidence="1" key="3">
    <citation type="submission" date="2021-01" db="EMBL/GenBank/DDBJ databases">
        <authorList>
            <consortium name="Genoscope - CEA"/>
            <person name="William W."/>
        </authorList>
    </citation>
    <scope>NUCLEOTIDE SEQUENCE</scope>
</reference>
<evidence type="ECO:0000313" key="1">
    <source>
        <dbReference type="EMBL" id="CAF1699567.1"/>
    </source>
</evidence>
<sequence length="67" mass="7699">MENHNKENPTDTGTLLAGDMSDTLKLESDTSCLFSPRVRDDNYFNTCNFIIVDALTKIFSSIWYPKY</sequence>
<dbReference type="EMBL" id="LK032637">
    <property type="protein sequence ID" value="CDY45823.1"/>
    <property type="molecule type" value="Genomic_DNA"/>
</dbReference>
<evidence type="ECO:0000313" key="2">
    <source>
        <dbReference type="EMBL" id="CDY45823.1"/>
    </source>
</evidence>
<keyword evidence="3" id="KW-1185">Reference proteome</keyword>
<protein>
    <submittedName>
        <fullName evidence="1">(rape) hypothetical protein</fullName>
    </submittedName>
    <submittedName>
        <fullName evidence="2">BnaC03g16460D protein</fullName>
    </submittedName>
</protein>
<dbReference type="PaxDb" id="3708-A0A078I9K5"/>
<evidence type="ECO:0000313" key="3">
    <source>
        <dbReference type="Proteomes" id="UP000028999"/>
    </source>
</evidence>
<dbReference type="Proteomes" id="UP000028999">
    <property type="component" value="Unassembled WGS sequence"/>
</dbReference>
<gene>
    <name evidence="2" type="primary">BnaC03g16460D</name>
    <name evidence="1" type="ORF">DARMORV10_C03P19580.1</name>
    <name evidence="2" type="ORF">GSBRNA2T00082764001</name>
</gene>